<sequence>MAGSDTLTWLFVNYQIWNSYKADFEIQYVNAAGQHFQTTYRRGGWWPIFKVDDGPETRILGTNGGVATYGDITVRTNLIHPEEFGSKKNNFLLVEWFATNNNPTEPHYFSLTSHTDVMIANNDYADVKAYADDYVNKRGFTMHDDYTSYTLTLMVRDAFKVTNVDTFWFGQWTSYIKEHKWENTTRTTALKGYDSSFSFGWWKRPIRGNQTERFAVLLGVGENLMAPPVVEVTNTFQENYNPKQKVNITGILKETDKEDIINCWYKFRNETHSIFTNLPTNNFDGVFTTDFSFGIELPQEVGAYDLEIQAKDRYEMKSNVFTKRLLVNEQPRIRIVNQLSQEYFTGGNVEVLGIIWDDTKANIHYRFDDDWDFSADHDEIICNRQEKDFRKTFPLRESRLSYGRHTLYIWAEDEWGVKSNEIVHPFDYIELHTPEIKFEKYQIQNLYFHDQVKIKAYVRDLDRGDTLTILYKLPESPPLEPFNSFYSLTADTTWQYFEFEYEVHKSLPAGHNFITFQVKDQRNAISYDAKYYFNVTKYDVTPIPVPTPRATAENEYDPSDSSFVIPSDSTIVETTTTTITEAKSTDSNGDDITSYTNTTTYILIVTNTKEAGGNGGNGKTTPSPSASDSQAFGDNAAAGVSSKKKDADKKKWIYIGAGIAVGVAAIAAAAIIAYEASKKAKEFNEEDVEGWDNGYDNAMQENDNPLYNEDANDDPFADEFDEDADAGNNNVFPA</sequence>
<proteinExistence type="predicted"/>
<evidence type="ECO:0000256" key="1">
    <source>
        <dbReference type="SAM" id="MobiDB-lite"/>
    </source>
</evidence>
<evidence type="ECO:0000256" key="2">
    <source>
        <dbReference type="SAM" id="Phobius"/>
    </source>
</evidence>
<dbReference type="InParanoid" id="A2E875"/>
<dbReference type="RefSeq" id="XP_001323416.1">
    <property type="nucleotide sequence ID" value="XM_001323381.1"/>
</dbReference>
<keyword evidence="2" id="KW-0812">Transmembrane</keyword>
<name>A2E875_TRIV3</name>
<dbReference type="EMBL" id="DS113324">
    <property type="protein sequence ID" value="EAY11193.1"/>
    <property type="molecule type" value="Genomic_DNA"/>
</dbReference>
<dbReference type="Proteomes" id="UP000001542">
    <property type="component" value="Unassembled WGS sequence"/>
</dbReference>
<feature type="compositionally biased region" description="Polar residues" evidence="1">
    <location>
        <begin position="619"/>
        <end position="632"/>
    </location>
</feature>
<feature type="transmembrane region" description="Helical" evidence="2">
    <location>
        <begin position="652"/>
        <end position="674"/>
    </location>
</feature>
<keyword evidence="4" id="KW-1185">Reference proteome</keyword>
<feature type="region of interest" description="Disordered" evidence="1">
    <location>
        <begin position="611"/>
        <end position="640"/>
    </location>
</feature>
<evidence type="ECO:0000313" key="4">
    <source>
        <dbReference type="Proteomes" id="UP000001542"/>
    </source>
</evidence>
<keyword evidence="2" id="KW-0472">Membrane</keyword>
<dbReference type="KEGG" id="tva:4769145"/>
<reference evidence="3" key="2">
    <citation type="journal article" date="2007" name="Science">
        <title>Draft genome sequence of the sexually transmitted pathogen Trichomonas vaginalis.</title>
        <authorList>
            <person name="Carlton J.M."/>
            <person name="Hirt R.P."/>
            <person name="Silva J.C."/>
            <person name="Delcher A.L."/>
            <person name="Schatz M."/>
            <person name="Zhao Q."/>
            <person name="Wortman J.R."/>
            <person name="Bidwell S.L."/>
            <person name="Alsmark U.C.M."/>
            <person name="Besteiro S."/>
            <person name="Sicheritz-Ponten T."/>
            <person name="Noel C.J."/>
            <person name="Dacks J.B."/>
            <person name="Foster P.G."/>
            <person name="Simillion C."/>
            <person name="Van de Peer Y."/>
            <person name="Miranda-Saavedra D."/>
            <person name="Barton G.J."/>
            <person name="Westrop G.D."/>
            <person name="Mueller S."/>
            <person name="Dessi D."/>
            <person name="Fiori P.L."/>
            <person name="Ren Q."/>
            <person name="Paulsen I."/>
            <person name="Zhang H."/>
            <person name="Bastida-Corcuera F.D."/>
            <person name="Simoes-Barbosa A."/>
            <person name="Brown M.T."/>
            <person name="Hayes R.D."/>
            <person name="Mukherjee M."/>
            <person name="Okumura C.Y."/>
            <person name="Schneider R."/>
            <person name="Smith A.J."/>
            <person name="Vanacova S."/>
            <person name="Villalvazo M."/>
            <person name="Haas B.J."/>
            <person name="Pertea M."/>
            <person name="Feldblyum T.V."/>
            <person name="Utterback T.R."/>
            <person name="Shu C.L."/>
            <person name="Osoegawa K."/>
            <person name="de Jong P.J."/>
            <person name="Hrdy I."/>
            <person name="Horvathova L."/>
            <person name="Zubacova Z."/>
            <person name="Dolezal P."/>
            <person name="Malik S.B."/>
            <person name="Logsdon J.M. Jr."/>
            <person name="Henze K."/>
            <person name="Gupta A."/>
            <person name="Wang C.C."/>
            <person name="Dunne R.L."/>
            <person name="Upcroft J.A."/>
            <person name="Upcroft P."/>
            <person name="White O."/>
            <person name="Salzberg S.L."/>
            <person name="Tang P."/>
            <person name="Chiu C.-H."/>
            <person name="Lee Y.-S."/>
            <person name="Embley T.M."/>
            <person name="Coombs G.H."/>
            <person name="Mottram J.C."/>
            <person name="Tachezy J."/>
            <person name="Fraser-Liggett C.M."/>
            <person name="Johnson P.J."/>
        </authorList>
    </citation>
    <scope>NUCLEOTIDE SEQUENCE [LARGE SCALE GENOMIC DNA]</scope>
    <source>
        <strain evidence="3">G3</strain>
    </source>
</reference>
<feature type="region of interest" description="Disordered" evidence="1">
    <location>
        <begin position="691"/>
        <end position="734"/>
    </location>
</feature>
<dbReference type="VEuPathDB" id="TrichDB:TVAG_498870"/>
<protein>
    <submittedName>
        <fullName evidence="3">Uncharacterized protein</fullName>
    </submittedName>
</protein>
<organism evidence="3 4">
    <name type="scientific">Trichomonas vaginalis (strain ATCC PRA-98 / G3)</name>
    <dbReference type="NCBI Taxonomy" id="412133"/>
    <lineage>
        <taxon>Eukaryota</taxon>
        <taxon>Metamonada</taxon>
        <taxon>Parabasalia</taxon>
        <taxon>Trichomonadida</taxon>
        <taxon>Trichomonadidae</taxon>
        <taxon>Trichomonas</taxon>
    </lineage>
</organism>
<evidence type="ECO:0000313" key="3">
    <source>
        <dbReference type="EMBL" id="EAY11193.1"/>
    </source>
</evidence>
<reference evidence="3" key="1">
    <citation type="submission" date="2006-10" db="EMBL/GenBank/DDBJ databases">
        <authorList>
            <person name="Amadeo P."/>
            <person name="Zhao Q."/>
            <person name="Wortman J."/>
            <person name="Fraser-Liggett C."/>
            <person name="Carlton J."/>
        </authorList>
    </citation>
    <scope>NUCLEOTIDE SEQUENCE</scope>
    <source>
        <strain evidence="3">G3</strain>
    </source>
</reference>
<dbReference type="VEuPathDB" id="TrichDB:TVAGG3_0952170"/>
<accession>A2E875</accession>
<keyword evidence="2" id="KW-1133">Transmembrane helix</keyword>
<dbReference type="AlphaFoldDB" id="A2E875"/>
<feature type="compositionally biased region" description="Acidic residues" evidence="1">
    <location>
        <begin position="710"/>
        <end position="725"/>
    </location>
</feature>
<gene>
    <name evidence="3" type="ORF">TVAG_498870</name>
</gene>